<dbReference type="EMBL" id="MJMH01000239">
    <property type="protein sequence ID" value="OLQ84443.1"/>
    <property type="molecule type" value="Genomic_DNA"/>
</dbReference>
<evidence type="ECO:0000256" key="1">
    <source>
        <dbReference type="SAM" id="Phobius"/>
    </source>
</evidence>
<keyword evidence="1" id="KW-0812">Transmembrane</keyword>
<dbReference type="STRING" id="1381081.BIY22_05400"/>
<keyword evidence="1" id="KW-0472">Membrane</keyword>
<reference evidence="4 5" key="1">
    <citation type="submission" date="2016-09" db="EMBL/GenBank/DDBJ databases">
        <title>Genomic Taxonomy of the Vibrionaceae.</title>
        <authorList>
            <person name="Gonzalez-Castillo A."/>
            <person name="Gomez-Gil B."/>
            <person name="Enciso-Ibarra K."/>
        </authorList>
    </citation>
    <scope>NUCLEOTIDE SEQUENCE [LARGE SCALE GENOMIC DNA]</scope>
    <source>
        <strain evidence="2 4">CAIM 1902</strain>
        <strain evidence="3 5">CAIM 703</strain>
    </source>
</reference>
<protein>
    <recommendedName>
        <fullName evidence="6">Integral membrane protein</fullName>
    </recommendedName>
</protein>
<feature type="transmembrane region" description="Helical" evidence="1">
    <location>
        <begin position="68"/>
        <end position="85"/>
    </location>
</feature>
<dbReference type="Proteomes" id="UP000186313">
    <property type="component" value="Unassembled WGS sequence"/>
</dbReference>
<organism evidence="3 5">
    <name type="scientific">Vibrio panuliri</name>
    <dbReference type="NCBI Taxonomy" id="1381081"/>
    <lineage>
        <taxon>Bacteria</taxon>
        <taxon>Pseudomonadati</taxon>
        <taxon>Pseudomonadota</taxon>
        <taxon>Gammaproteobacteria</taxon>
        <taxon>Vibrionales</taxon>
        <taxon>Vibrionaceae</taxon>
        <taxon>Vibrio</taxon>
    </lineage>
</organism>
<proteinExistence type="predicted"/>
<feature type="transmembrane region" description="Helical" evidence="1">
    <location>
        <begin position="194"/>
        <end position="213"/>
    </location>
</feature>
<dbReference type="RefSeq" id="WP_075708037.1">
    <property type="nucleotide sequence ID" value="NZ_AP019654.1"/>
</dbReference>
<dbReference type="EMBL" id="MJMJ01000012">
    <property type="protein sequence ID" value="OLQ90431.1"/>
    <property type="molecule type" value="Genomic_DNA"/>
</dbReference>
<feature type="transmembrane region" description="Helical" evidence="1">
    <location>
        <begin position="150"/>
        <end position="174"/>
    </location>
</feature>
<dbReference type="OrthoDB" id="5829628at2"/>
<dbReference type="AlphaFoldDB" id="A0A1Q9HJF4"/>
<comment type="caution">
    <text evidence="3">The sequence shown here is derived from an EMBL/GenBank/DDBJ whole genome shotgun (WGS) entry which is preliminary data.</text>
</comment>
<feature type="transmembrane region" description="Helical" evidence="1">
    <location>
        <begin position="29"/>
        <end position="61"/>
    </location>
</feature>
<evidence type="ECO:0000313" key="5">
    <source>
        <dbReference type="Proteomes" id="UP000186313"/>
    </source>
</evidence>
<evidence type="ECO:0000313" key="4">
    <source>
        <dbReference type="Proteomes" id="UP000186039"/>
    </source>
</evidence>
<evidence type="ECO:0000313" key="3">
    <source>
        <dbReference type="EMBL" id="OLQ90431.1"/>
    </source>
</evidence>
<feature type="transmembrane region" description="Helical" evidence="1">
    <location>
        <begin position="219"/>
        <end position="237"/>
    </location>
</feature>
<name>A0A1Q9HJF4_9VIBR</name>
<accession>A0A1Q9HJF4</accession>
<gene>
    <name evidence="2" type="ORF">BIY20_03870</name>
    <name evidence="3" type="ORF">BIY22_05400</name>
</gene>
<feature type="transmembrane region" description="Helical" evidence="1">
    <location>
        <begin position="91"/>
        <end position="109"/>
    </location>
</feature>
<dbReference type="Proteomes" id="UP000186039">
    <property type="component" value="Unassembled WGS sequence"/>
</dbReference>
<feature type="transmembrane region" description="Helical" evidence="1">
    <location>
        <begin position="121"/>
        <end position="138"/>
    </location>
</feature>
<evidence type="ECO:0000313" key="2">
    <source>
        <dbReference type="EMBL" id="OLQ84443.1"/>
    </source>
</evidence>
<keyword evidence="1" id="KW-1133">Transmembrane helix</keyword>
<sequence length="246" mass="27193">MLVSTIQFFIAALLSIVCARVLGVSEGDIPLVAVLVPALWLIQKRSFASAVFFVSVLVYGLTLPHQPITLSVSVWILFPLLMVISSKRSNLVAVAISALIVLTLQVGIMSTQTSGKLEGSAVMTGFQTLAVIFIWWSASHWKPAKEHRWWVLVLLLPLWVAQFTYGILFALSAIGIMSSLESLLRNKSFKWGKLMCWTLPTVGFAALVISPQVEVPNPVFVVWLCLLGTAWITDYVLQTAEYNEEI</sequence>
<keyword evidence="4" id="KW-1185">Reference proteome</keyword>
<evidence type="ECO:0008006" key="6">
    <source>
        <dbReference type="Google" id="ProtNLM"/>
    </source>
</evidence>